<gene>
    <name evidence="3" type="ORF">UFOPK3773_02356</name>
</gene>
<sequence length="217" mass="21856">MIPTSQYLRYLRVTVTAKSDGYPDSVLTSAAVRVTGTATPTAPRSVKGLAGDKSVLVSWTGPVDNGGAAINYYKVTATPKVGSATRSCTTATNSGALSCQVTGLAAGVAYRFTVKAHNSVGFGAASSQSAPVTPIGITWTKSGRVMTAKFKPVAGATKYAETSTGATKASGVCKVTGSGAARLVTCVITLKAGKSTLTVSAVKTKAVVAKATRVQAA</sequence>
<evidence type="ECO:0000256" key="1">
    <source>
        <dbReference type="ARBA" id="ARBA00023319"/>
    </source>
</evidence>
<keyword evidence="1" id="KW-0393">Immunoglobulin domain</keyword>
<dbReference type="AlphaFoldDB" id="A0A6J7LAN6"/>
<dbReference type="PANTHER" id="PTHR14340">
    <property type="entry name" value="MICROFIBRIL-ASSOCIATED GLYCOPROTEIN 3"/>
    <property type="match status" value="1"/>
</dbReference>
<accession>A0A6J7LAN6</accession>
<dbReference type="PANTHER" id="PTHR14340:SF9">
    <property type="entry name" value="FIBRONECTIN TYPE-III DOMAIN-CONTAINING PROTEIN"/>
    <property type="match status" value="1"/>
</dbReference>
<proteinExistence type="predicted"/>
<dbReference type="PROSITE" id="PS50853">
    <property type="entry name" value="FN3"/>
    <property type="match status" value="1"/>
</dbReference>
<dbReference type="SUPFAM" id="SSF49265">
    <property type="entry name" value="Fibronectin type III"/>
    <property type="match status" value="1"/>
</dbReference>
<organism evidence="3">
    <name type="scientific">freshwater metagenome</name>
    <dbReference type="NCBI Taxonomy" id="449393"/>
    <lineage>
        <taxon>unclassified sequences</taxon>
        <taxon>metagenomes</taxon>
        <taxon>ecological metagenomes</taxon>
    </lineage>
</organism>
<dbReference type="Gene3D" id="2.60.40.10">
    <property type="entry name" value="Immunoglobulins"/>
    <property type="match status" value="1"/>
</dbReference>
<feature type="domain" description="Fibronectin type-III" evidence="2">
    <location>
        <begin position="39"/>
        <end position="136"/>
    </location>
</feature>
<dbReference type="Pfam" id="PF00041">
    <property type="entry name" value="fn3"/>
    <property type="match status" value="1"/>
</dbReference>
<dbReference type="PRINTS" id="PR00014">
    <property type="entry name" value="FNTYPEIII"/>
</dbReference>
<name>A0A6J7LAN6_9ZZZZ</name>
<evidence type="ECO:0000313" key="3">
    <source>
        <dbReference type="EMBL" id="CAB4965181.1"/>
    </source>
</evidence>
<reference evidence="3" key="1">
    <citation type="submission" date="2020-05" db="EMBL/GenBank/DDBJ databases">
        <authorList>
            <person name="Chiriac C."/>
            <person name="Salcher M."/>
            <person name="Ghai R."/>
            <person name="Kavagutti S V."/>
        </authorList>
    </citation>
    <scope>NUCLEOTIDE SEQUENCE</scope>
</reference>
<dbReference type="SMART" id="SM00060">
    <property type="entry name" value="FN3"/>
    <property type="match status" value="1"/>
</dbReference>
<protein>
    <submittedName>
        <fullName evidence="3">Unannotated protein</fullName>
    </submittedName>
</protein>
<dbReference type="InterPro" id="IPR036116">
    <property type="entry name" value="FN3_sf"/>
</dbReference>
<dbReference type="EMBL" id="CAFBNF010000396">
    <property type="protein sequence ID" value="CAB4965181.1"/>
    <property type="molecule type" value="Genomic_DNA"/>
</dbReference>
<dbReference type="InterPro" id="IPR013783">
    <property type="entry name" value="Ig-like_fold"/>
</dbReference>
<dbReference type="InterPro" id="IPR003961">
    <property type="entry name" value="FN3_dom"/>
</dbReference>
<evidence type="ECO:0000259" key="2">
    <source>
        <dbReference type="PROSITE" id="PS50853"/>
    </source>
</evidence>
<dbReference type="CDD" id="cd00063">
    <property type="entry name" value="FN3"/>
    <property type="match status" value="1"/>
</dbReference>